<reference evidence="3" key="1">
    <citation type="submission" date="2016-05" db="EMBL/GenBank/DDBJ databases">
        <title>Paenibacillus oryzae. sp. nov., isolated from the rice root.</title>
        <authorList>
            <person name="Zhang J."/>
            <person name="Zhang X."/>
        </authorList>
    </citation>
    <scope>NUCLEOTIDE SEQUENCE [LARGE SCALE GENOMIC DNA]</scope>
    <source>
        <strain evidence="3">KCTC13222</strain>
    </source>
</reference>
<dbReference type="Proteomes" id="UP000093309">
    <property type="component" value="Unassembled WGS sequence"/>
</dbReference>
<organism evidence="2 3">
    <name type="scientific">Paenibacillus pectinilyticus</name>
    <dbReference type="NCBI Taxonomy" id="512399"/>
    <lineage>
        <taxon>Bacteria</taxon>
        <taxon>Bacillati</taxon>
        <taxon>Bacillota</taxon>
        <taxon>Bacilli</taxon>
        <taxon>Bacillales</taxon>
        <taxon>Paenibacillaceae</taxon>
        <taxon>Paenibacillus</taxon>
    </lineage>
</organism>
<dbReference type="AlphaFoldDB" id="A0A1C1A8G4"/>
<keyword evidence="1" id="KW-1133">Transmembrane helix</keyword>
<feature type="transmembrane region" description="Helical" evidence="1">
    <location>
        <begin position="6"/>
        <end position="33"/>
    </location>
</feature>
<keyword evidence="1" id="KW-0812">Transmembrane</keyword>
<name>A0A1C1A8G4_9BACL</name>
<feature type="transmembrane region" description="Helical" evidence="1">
    <location>
        <begin position="45"/>
        <end position="65"/>
    </location>
</feature>
<keyword evidence="1" id="KW-0472">Membrane</keyword>
<dbReference type="EMBL" id="LYPC01000009">
    <property type="protein sequence ID" value="OCT16839.1"/>
    <property type="molecule type" value="Genomic_DNA"/>
</dbReference>
<evidence type="ECO:0000313" key="3">
    <source>
        <dbReference type="Proteomes" id="UP000093309"/>
    </source>
</evidence>
<keyword evidence="3" id="KW-1185">Reference proteome</keyword>
<evidence type="ECO:0000313" key="2">
    <source>
        <dbReference type="EMBL" id="OCT16839.1"/>
    </source>
</evidence>
<proteinExistence type="predicted"/>
<sequence length="67" mass="7422">MDFTWILIIFTIGIMLLIPSLTLIAASTIASSFGANLSKKMNIKLLQWILAVLIMATVIKIWMSILA</sequence>
<dbReference type="OrthoDB" id="9792581at2"/>
<comment type="caution">
    <text evidence="2">The sequence shown here is derived from an EMBL/GenBank/DDBJ whole genome shotgun (WGS) entry which is preliminary data.</text>
</comment>
<protein>
    <submittedName>
        <fullName evidence="2">Uncharacterized protein</fullName>
    </submittedName>
</protein>
<accession>A0A1C1A8G4</accession>
<dbReference type="STRING" id="512399.A8709_00525"/>
<gene>
    <name evidence="2" type="ORF">A8709_00525</name>
</gene>
<dbReference type="RefSeq" id="WP_065850561.1">
    <property type="nucleotide sequence ID" value="NZ_LYPC01000009.1"/>
</dbReference>
<evidence type="ECO:0000256" key="1">
    <source>
        <dbReference type="SAM" id="Phobius"/>
    </source>
</evidence>